<sequence length="353" mass="40234">MRRLNIELVKGDEILARSIYTSTNNILLNKGVQIKKAYISKLKELGIEYIYVDDELSKGVELQDFIEEETREKSKSEVKNVLEKFSAQNKLELSTLVNSADEIIEDILYQKEILINITDIRRKDEYIYGHSVNVCALSVLVALKLGYNRKRVKDIAIGALLHDLGKVLIPNEIINKDVLSEKDKEEIKKHVIYGYEAVKDESWLSPVSKVVILTHHERVNGSGYPFGWEGEKVHDASKIVAICDTFDALTTRRILNKPSKVYEVIEYFISQSGILFDEKILKCFINNIAVYPSGIGVLTNENEKGIVLKQNKDFPSRPIIRIIEDSSGNKVDDWREVDLTKALTTFITDTIEI</sequence>
<dbReference type="AlphaFoldDB" id="A0A4R3MEN6"/>
<organism evidence="2 3">
    <name type="scientific">Natranaerovirga pectinivora</name>
    <dbReference type="NCBI Taxonomy" id="682400"/>
    <lineage>
        <taxon>Bacteria</taxon>
        <taxon>Bacillati</taxon>
        <taxon>Bacillota</taxon>
        <taxon>Clostridia</taxon>
        <taxon>Lachnospirales</taxon>
        <taxon>Natranaerovirgaceae</taxon>
        <taxon>Natranaerovirga</taxon>
    </lineage>
</organism>
<dbReference type="InterPro" id="IPR003607">
    <property type="entry name" value="HD/PDEase_dom"/>
</dbReference>
<dbReference type="PANTHER" id="PTHR43155:SF2">
    <property type="entry name" value="CYCLIC DI-GMP PHOSPHODIESTERASE PA4108"/>
    <property type="match status" value="1"/>
</dbReference>
<keyword evidence="3" id="KW-1185">Reference proteome</keyword>
<dbReference type="SUPFAM" id="SSF109604">
    <property type="entry name" value="HD-domain/PDEase-like"/>
    <property type="match status" value="1"/>
</dbReference>
<dbReference type="NCBIfam" id="TIGR00277">
    <property type="entry name" value="HDIG"/>
    <property type="match status" value="1"/>
</dbReference>
<dbReference type="PROSITE" id="PS51832">
    <property type="entry name" value="HD_GYP"/>
    <property type="match status" value="1"/>
</dbReference>
<accession>A0A4R3MEN6</accession>
<evidence type="ECO:0000259" key="1">
    <source>
        <dbReference type="PROSITE" id="PS51832"/>
    </source>
</evidence>
<dbReference type="PANTHER" id="PTHR43155">
    <property type="entry name" value="CYCLIC DI-GMP PHOSPHODIESTERASE PA4108-RELATED"/>
    <property type="match status" value="1"/>
</dbReference>
<dbReference type="InterPro" id="IPR006675">
    <property type="entry name" value="HDIG_dom"/>
</dbReference>
<dbReference type="InterPro" id="IPR037522">
    <property type="entry name" value="HD_GYP_dom"/>
</dbReference>
<feature type="domain" description="HD-GYP" evidence="1">
    <location>
        <begin position="105"/>
        <end position="300"/>
    </location>
</feature>
<dbReference type="Proteomes" id="UP000294902">
    <property type="component" value="Unassembled WGS sequence"/>
</dbReference>
<name>A0A4R3MEN6_9FIRM</name>
<reference evidence="2 3" key="1">
    <citation type="submission" date="2019-03" db="EMBL/GenBank/DDBJ databases">
        <title>Genomic Encyclopedia of Type Strains, Phase IV (KMG-IV): sequencing the most valuable type-strain genomes for metagenomic binning, comparative biology and taxonomic classification.</title>
        <authorList>
            <person name="Goeker M."/>
        </authorList>
    </citation>
    <scope>NUCLEOTIDE SEQUENCE [LARGE SCALE GENOMIC DNA]</scope>
    <source>
        <strain evidence="2 3">DSM 24629</strain>
    </source>
</reference>
<dbReference type="CDD" id="cd00077">
    <property type="entry name" value="HDc"/>
    <property type="match status" value="1"/>
</dbReference>
<dbReference type="Gene3D" id="1.10.3210.10">
    <property type="entry name" value="Hypothetical protein af1432"/>
    <property type="match status" value="1"/>
</dbReference>
<evidence type="ECO:0000313" key="2">
    <source>
        <dbReference type="EMBL" id="TCT12261.1"/>
    </source>
</evidence>
<dbReference type="RefSeq" id="WP_165878587.1">
    <property type="nucleotide sequence ID" value="NZ_SMAL01000012.1"/>
</dbReference>
<protein>
    <submittedName>
        <fullName evidence="2">Putative nucleotidyltransferase with HDIG domain</fullName>
    </submittedName>
</protein>
<gene>
    <name evidence="2" type="ORF">EDC18_11232</name>
</gene>
<dbReference type="EMBL" id="SMAL01000012">
    <property type="protein sequence ID" value="TCT12261.1"/>
    <property type="molecule type" value="Genomic_DNA"/>
</dbReference>
<proteinExistence type="predicted"/>
<dbReference type="GO" id="GO:0016740">
    <property type="term" value="F:transferase activity"/>
    <property type="evidence" value="ECO:0007669"/>
    <property type="project" value="UniProtKB-KW"/>
</dbReference>
<keyword evidence="2" id="KW-0808">Transferase</keyword>
<dbReference type="Pfam" id="PF13487">
    <property type="entry name" value="HD_5"/>
    <property type="match status" value="1"/>
</dbReference>
<comment type="caution">
    <text evidence="2">The sequence shown here is derived from an EMBL/GenBank/DDBJ whole genome shotgun (WGS) entry which is preliminary data.</text>
</comment>
<dbReference type="SMART" id="SM00471">
    <property type="entry name" value="HDc"/>
    <property type="match status" value="1"/>
</dbReference>
<evidence type="ECO:0000313" key="3">
    <source>
        <dbReference type="Proteomes" id="UP000294902"/>
    </source>
</evidence>